<dbReference type="eggNOG" id="ENOG5032XSX">
    <property type="taxonomic scope" value="Bacteria"/>
</dbReference>
<dbReference type="RefSeq" id="WP_011612634.1">
    <property type="nucleotide sequence ID" value="NC_008312.1"/>
</dbReference>
<dbReference type="AlphaFoldDB" id="Q10ZN7"/>
<organism evidence="1">
    <name type="scientific">Trichodesmium erythraeum (strain IMS101)</name>
    <dbReference type="NCBI Taxonomy" id="203124"/>
    <lineage>
        <taxon>Bacteria</taxon>
        <taxon>Bacillati</taxon>
        <taxon>Cyanobacteriota</taxon>
        <taxon>Cyanophyceae</taxon>
        <taxon>Oscillatoriophycideae</taxon>
        <taxon>Oscillatoriales</taxon>
        <taxon>Microcoleaceae</taxon>
        <taxon>Trichodesmium</taxon>
    </lineage>
</organism>
<accession>Q10ZN7</accession>
<proteinExistence type="predicted"/>
<gene>
    <name evidence="1" type="ordered locus">Tery_3159</name>
</gene>
<dbReference type="KEGG" id="ter:Tery_3159"/>
<name>Q10ZN7_TRIEI</name>
<sequence length="191" mass="22306">MREISTEQMLYLLYTFAYSIEGTVTKSTVRNNLSEKDRVWAKSVAETLCELKLLESPKRGRIQITEIGMKALVISLQTTEYKFRSNKGAKILNALIACLKLATKYNQTSSQNEDMDFETFVDKFKELYLEERKRQELEGVVAICSQEMCYKFRQNNHISELLLEKYFDKLKSNGLVFAVQENNKELIQWVE</sequence>
<reference evidence="1" key="1">
    <citation type="submission" date="2006-06" db="EMBL/GenBank/DDBJ databases">
        <title>Complete sequence of Trichodesmium erythraeum IMS101.</title>
        <authorList>
            <consortium name="US DOE Joint Genome Institute"/>
            <person name="Copeland A."/>
            <person name="Lucas S."/>
            <person name="Lapidus A."/>
            <person name="Barry K."/>
            <person name="Detter J.C."/>
            <person name="Glavina del Rio T."/>
            <person name="Hammon N."/>
            <person name="Israni S."/>
            <person name="Dalin E."/>
            <person name="Tice H."/>
            <person name="Pitluck S."/>
            <person name="Kiss H."/>
            <person name="Munk A.C."/>
            <person name="Brettin T."/>
            <person name="Bruce D."/>
            <person name="Han C."/>
            <person name="Tapia R."/>
            <person name="Gilna P."/>
            <person name="Schmutz J."/>
            <person name="Larimer F."/>
            <person name="Land M."/>
            <person name="Hauser L."/>
            <person name="Kyrpides N."/>
            <person name="Kim E."/>
            <person name="Richardson P."/>
        </authorList>
    </citation>
    <scope>NUCLEOTIDE SEQUENCE [LARGE SCALE GENOMIC DNA]</scope>
    <source>
        <strain evidence="1">IMS101</strain>
    </source>
</reference>
<evidence type="ECO:0000313" key="1">
    <source>
        <dbReference type="EMBL" id="ABG52287.1"/>
    </source>
</evidence>
<protein>
    <submittedName>
        <fullName evidence="1">Uncharacterized protein</fullName>
    </submittedName>
</protein>
<dbReference type="EMBL" id="CP000393">
    <property type="protein sequence ID" value="ABG52287.1"/>
    <property type="molecule type" value="Genomic_DNA"/>
</dbReference>
<dbReference type="HOGENOM" id="CLU_1420896_0_0_3"/>
<dbReference type="OrthoDB" id="460626at2"/>